<keyword evidence="5" id="KW-0326">Glycosidase</keyword>
<dbReference type="SUPFAM" id="SSF48150">
    <property type="entry name" value="DNA-glycosylase"/>
    <property type="match status" value="1"/>
</dbReference>
<dbReference type="GO" id="GO:0032131">
    <property type="term" value="F:alkylated DNA binding"/>
    <property type="evidence" value="ECO:0007669"/>
    <property type="project" value="TreeGrafter"/>
</dbReference>
<dbReference type="GO" id="GO:0006285">
    <property type="term" value="P:base-excision repair, AP site formation"/>
    <property type="evidence" value="ECO:0007669"/>
    <property type="project" value="TreeGrafter"/>
</dbReference>
<sequence>MISQLHCSTPLPADFRPNDILAFHRRDAQEVAERVSDTGLQKGIVWRGMPACLHISFSKGKADAMLSVDGHLPGDSRSAFEAMILRMLGLTQGVAEFETHFLDHPQLSTLIARQRGLRVAVAATPFEALTWAVTGQQISVSAAVAIRRKLIFAANVRHSGGLLCYPDASQIIGLSEVTLRQAGFSAAKTRTLLALAQLVADDRLPLDAWTHTLPIDEMRERLEAVRGIGPWTVNYALLRGFGWLDGSLHGDAAVRRGLQALLDSHEKPGAEETEEWLAVFSPWRALVAAHIWAAQSSAAY</sequence>
<evidence type="ECO:0000259" key="4">
    <source>
        <dbReference type="SMART" id="SM01009"/>
    </source>
</evidence>
<dbReference type="EMBL" id="MLJW01000261">
    <property type="protein sequence ID" value="OIQ91391.1"/>
    <property type="molecule type" value="Genomic_DNA"/>
</dbReference>
<dbReference type="SMART" id="SM00478">
    <property type="entry name" value="ENDO3c"/>
    <property type="match status" value="1"/>
</dbReference>
<dbReference type="InterPro" id="IPR051912">
    <property type="entry name" value="Alkylbase_DNA_Glycosylase/TA"/>
</dbReference>
<accession>A0A1J5RHB5</accession>
<evidence type="ECO:0000313" key="5">
    <source>
        <dbReference type="EMBL" id="OIQ91391.1"/>
    </source>
</evidence>
<reference evidence="5" key="1">
    <citation type="submission" date="2016-10" db="EMBL/GenBank/DDBJ databases">
        <title>Sequence of Gallionella enrichment culture.</title>
        <authorList>
            <person name="Poehlein A."/>
            <person name="Muehling M."/>
            <person name="Daniel R."/>
        </authorList>
    </citation>
    <scope>NUCLEOTIDE SEQUENCE</scope>
</reference>
<dbReference type="PANTHER" id="PTHR43003:SF13">
    <property type="entry name" value="DNA-3-METHYLADENINE GLYCOSYLASE 2"/>
    <property type="match status" value="1"/>
</dbReference>
<dbReference type="AlphaFoldDB" id="A0A1J5RHB5"/>
<dbReference type="GO" id="GO:0008725">
    <property type="term" value="F:DNA-3-methyladenine glycosylase activity"/>
    <property type="evidence" value="ECO:0007669"/>
    <property type="project" value="TreeGrafter"/>
</dbReference>
<evidence type="ECO:0000259" key="3">
    <source>
        <dbReference type="SMART" id="SM00478"/>
    </source>
</evidence>
<dbReference type="SMART" id="SM01009">
    <property type="entry name" value="AlkA_N"/>
    <property type="match status" value="1"/>
</dbReference>
<evidence type="ECO:0000256" key="2">
    <source>
        <dbReference type="ARBA" id="ARBA00023204"/>
    </source>
</evidence>
<keyword evidence="5" id="KW-0378">Hydrolase</keyword>
<dbReference type="EC" id="3.2.2.21" evidence="5"/>
<evidence type="ECO:0000256" key="1">
    <source>
        <dbReference type="ARBA" id="ARBA00022763"/>
    </source>
</evidence>
<proteinExistence type="predicted"/>
<dbReference type="Gene3D" id="1.10.340.30">
    <property type="entry name" value="Hypothetical protein, domain 2"/>
    <property type="match status" value="1"/>
</dbReference>
<dbReference type="InterPro" id="IPR011257">
    <property type="entry name" value="DNA_glycosylase"/>
</dbReference>
<dbReference type="GO" id="GO:0005737">
    <property type="term" value="C:cytoplasm"/>
    <property type="evidence" value="ECO:0007669"/>
    <property type="project" value="TreeGrafter"/>
</dbReference>
<dbReference type="GO" id="GO:0006307">
    <property type="term" value="P:DNA alkylation repair"/>
    <property type="evidence" value="ECO:0007669"/>
    <property type="project" value="TreeGrafter"/>
</dbReference>
<keyword evidence="1" id="KW-0227">DNA damage</keyword>
<organism evidence="5">
    <name type="scientific">mine drainage metagenome</name>
    <dbReference type="NCBI Taxonomy" id="410659"/>
    <lineage>
        <taxon>unclassified sequences</taxon>
        <taxon>metagenomes</taxon>
        <taxon>ecological metagenomes</taxon>
    </lineage>
</organism>
<dbReference type="CDD" id="cd00056">
    <property type="entry name" value="ENDO3c"/>
    <property type="match status" value="1"/>
</dbReference>
<gene>
    <name evidence="5" type="primary">alkA_9</name>
    <name evidence="5" type="ORF">GALL_267250</name>
</gene>
<dbReference type="Pfam" id="PF00730">
    <property type="entry name" value="HhH-GPD"/>
    <property type="match status" value="1"/>
</dbReference>
<dbReference type="PANTHER" id="PTHR43003">
    <property type="entry name" value="DNA-3-METHYLADENINE GLYCOSYLASE"/>
    <property type="match status" value="1"/>
</dbReference>
<feature type="domain" description="DNA-3-methyladenine glycosylase AlkA N-terminal" evidence="4">
    <location>
        <begin position="8"/>
        <end position="124"/>
    </location>
</feature>
<dbReference type="GO" id="GO:0032993">
    <property type="term" value="C:protein-DNA complex"/>
    <property type="evidence" value="ECO:0007669"/>
    <property type="project" value="TreeGrafter"/>
</dbReference>
<protein>
    <submittedName>
        <fullName evidence="5">DNA-3-methyladenine glycosylase</fullName>
        <ecNumber evidence="5">3.2.2.21</ecNumber>
    </submittedName>
</protein>
<feature type="domain" description="HhH-GPD" evidence="3">
    <location>
        <begin position="134"/>
        <end position="296"/>
    </location>
</feature>
<dbReference type="InterPro" id="IPR003265">
    <property type="entry name" value="HhH-GPD_domain"/>
</dbReference>
<dbReference type="InterPro" id="IPR010316">
    <property type="entry name" value="AlkA_N"/>
</dbReference>
<comment type="caution">
    <text evidence="5">The sequence shown here is derived from an EMBL/GenBank/DDBJ whole genome shotgun (WGS) entry which is preliminary data.</text>
</comment>
<dbReference type="Gene3D" id="1.10.1670.40">
    <property type="match status" value="1"/>
</dbReference>
<keyword evidence="2" id="KW-0234">DNA repair</keyword>
<name>A0A1J5RHB5_9ZZZZ</name>
<dbReference type="GO" id="GO:0043916">
    <property type="term" value="F:DNA-7-methylguanine glycosylase activity"/>
    <property type="evidence" value="ECO:0007669"/>
    <property type="project" value="TreeGrafter"/>
</dbReference>